<dbReference type="OrthoDB" id="9907264at2759"/>
<gene>
    <name evidence="3" type="ORF">G0U57_006820</name>
</gene>
<dbReference type="Proteomes" id="UP000765507">
    <property type="component" value="Unassembled WGS sequence"/>
</dbReference>
<keyword evidence="4" id="KW-1185">Reference proteome</keyword>
<evidence type="ECO:0000256" key="1">
    <source>
        <dbReference type="ARBA" id="ARBA00023242"/>
    </source>
</evidence>
<keyword evidence="1" id="KW-0539">Nucleus</keyword>
<dbReference type="SMART" id="SM00431">
    <property type="entry name" value="SCAN"/>
    <property type="match status" value="1"/>
</dbReference>
<dbReference type="AlphaFoldDB" id="A0A8T1SIZ0"/>
<evidence type="ECO:0000313" key="3">
    <source>
        <dbReference type="EMBL" id="KAG6928911.1"/>
    </source>
</evidence>
<organism evidence="3 4">
    <name type="scientific">Chelydra serpentina</name>
    <name type="common">Snapping turtle</name>
    <name type="synonym">Testudo serpentina</name>
    <dbReference type="NCBI Taxonomy" id="8475"/>
    <lineage>
        <taxon>Eukaryota</taxon>
        <taxon>Metazoa</taxon>
        <taxon>Chordata</taxon>
        <taxon>Craniata</taxon>
        <taxon>Vertebrata</taxon>
        <taxon>Euteleostomi</taxon>
        <taxon>Archelosauria</taxon>
        <taxon>Testudinata</taxon>
        <taxon>Testudines</taxon>
        <taxon>Cryptodira</taxon>
        <taxon>Durocryptodira</taxon>
        <taxon>Americhelydia</taxon>
        <taxon>Chelydroidea</taxon>
        <taxon>Chelydridae</taxon>
        <taxon>Chelydra</taxon>
    </lineage>
</organism>
<feature type="domain" description="SCAN box" evidence="2">
    <location>
        <begin position="49"/>
        <end position="102"/>
    </location>
</feature>
<dbReference type="SUPFAM" id="SSF47353">
    <property type="entry name" value="Retrovirus capsid dimerization domain-like"/>
    <property type="match status" value="1"/>
</dbReference>
<dbReference type="InterPro" id="IPR050916">
    <property type="entry name" value="SCAN-C2H2_zinc_finger"/>
</dbReference>
<dbReference type="InterPro" id="IPR003309">
    <property type="entry name" value="SCAN_dom"/>
</dbReference>
<feature type="non-terminal residue" evidence="3">
    <location>
        <position position="1"/>
    </location>
</feature>
<dbReference type="InterPro" id="IPR038269">
    <property type="entry name" value="SCAN_sf"/>
</dbReference>
<dbReference type="PROSITE" id="PS50804">
    <property type="entry name" value="SCAN_BOX"/>
    <property type="match status" value="1"/>
</dbReference>
<comment type="caution">
    <text evidence="3">The sequence shown here is derived from an EMBL/GenBank/DDBJ whole genome shotgun (WGS) entry which is preliminary data.</text>
</comment>
<accession>A0A8T1SIZ0</accession>
<dbReference type="PANTHER" id="PTHR45935:SF15">
    <property type="entry name" value="SCAN BOX DOMAIN-CONTAINING PROTEIN"/>
    <property type="match status" value="1"/>
</dbReference>
<evidence type="ECO:0000259" key="2">
    <source>
        <dbReference type="PROSITE" id="PS50804"/>
    </source>
</evidence>
<dbReference type="EMBL" id="JAHGAV010000196">
    <property type="protein sequence ID" value="KAG6928911.1"/>
    <property type="molecule type" value="Genomic_DNA"/>
</dbReference>
<protein>
    <submittedName>
        <fullName evidence="3">Zinc finger and SCAN domain containing 29</fullName>
    </submittedName>
</protein>
<dbReference type="Pfam" id="PF02023">
    <property type="entry name" value="SCAN"/>
    <property type="match status" value="1"/>
</dbReference>
<dbReference type="PANTHER" id="PTHR45935">
    <property type="entry name" value="PROTEIN ZBED8-RELATED"/>
    <property type="match status" value="1"/>
</dbReference>
<sequence>EHWATILAPYLTGPAQAAYRNLDPQEALQYEKVKATILDQTGISLETYRQRLHREQYPLGARPRAVAQKVHDLCWRWLEPERRTSCQVAEAVALEQFFRILPTRGEGVGAVTPAEDPHRGYVSRRRLHGRRARRASGS</sequence>
<name>A0A8T1SIZ0_CHESE</name>
<dbReference type="Gene3D" id="1.10.4020.10">
    <property type="entry name" value="DNA breaking-rejoining enzymes"/>
    <property type="match status" value="1"/>
</dbReference>
<reference evidence="3 4" key="1">
    <citation type="journal article" date="2020" name="G3 (Bethesda)">
        <title>Draft Genome of the Common Snapping Turtle, Chelydra serpentina, a Model for Phenotypic Plasticity in Reptiles.</title>
        <authorList>
            <person name="Das D."/>
            <person name="Singh S.K."/>
            <person name="Bierstedt J."/>
            <person name="Erickson A."/>
            <person name="Galli G.L.J."/>
            <person name="Crossley D.A. 2nd"/>
            <person name="Rhen T."/>
        </authorList>
    </citation>
    <scope>NUCLEOTIDE SEQUENCE [LARGE SCALE GENOMIC DNA]</scope>
    <source>
        <strain evidence="3">KW</strain>
    </source>
</reference>
<proteinExistence type="predicted"/>
<evidence type="ECO:0000313" key="4">
    <source>
        <dbReference type="Proteomes" id="UP000765507"/>
    </source>
</evidence>